<gene>
    <name evidence="1" type="ORF">HaLaN_21785</name>
</gene>
<name>A0A699ZQ50_HAELA</name>
<accession>A0A699ZQ50</accession>
<reference evidence="1 2" key="1">
    <citation type="submission" date="2020-02" db="EMBL/GenBank/DDBJ databases">
        <title>Draft genome sequence of Haematococcus lacustris strain NIES-144.</title>
        <authorList>
            <person name="Morimoto D."/>
            <person name="Nakagawa S."/>
            <person name="Yoshida T."/>
            <person name="Sawayama S."/>
        </authorList>
    </citation>
    <scope>NUCLEOTIDE SEQUENCE [LARGE SCALE GENOMIC DNA]</scope>
    <source>
        <strain evidence="1 2">NIES-144</strain>
    </source>
</reference>
<dbReference type="AlphaFoldDB" id="A0A699ZQ50"/>
<dbReference type="EMBL" id="BLLF01002433">
    <property type="protein sequence ID" value="GFH24065.1"/>
    <property type="molecule type" value="Genomic_DNA"/>
</dbReference>
<evidence type="ECO:0000313" key="2">
    <source>
        <dbReference type="Proteomes" id="UP000485058"/>
    </source>
</evidence>
<dbReference type="Proteomes" id="UP000485058">
    <property type="component" value="Unassembled WGS sequence"/>
</dbReference>
<organism evidence="1 2">
    <name type="scientific">Haematococcus lacustris</name>
    <name type="common">Green alga</name>
    <name type="synonym">Haematococcus pluvialis</name>
    <dbReference type="NCBI Taxonomy" id="44745"/>
    <lineage>
        <taxon>Eukaryota</taxon>
        <taxon>Viridiplantae</taxon>
        <taxon>Chlorophyta</taxon>
        <taxon>core chlorophytes</taxon>
        <taxon>Chlorophyceae</taxon>
        <taxon>CS clade</taxon>
        <taxon>Chlamydomonadales</taxon>
        <taxon>Haematococcaceae</taxon>
        <taxon>Haematococcus</taxon>
    </lineage>
</organism>
<evidence type="ECO:0000313" key="1">
    <source>
        <dbReference type="EMBL" id="GFH24065.1"/>
    </source>
</evidence>
<comment type="caution">
    <text evidence="1">The sequence shown here is derived from an EMBL/GenBank/DDBJ whole genome shotgun (WGS) entry which is preliminary data.</text>
</comment>
<proteinExistence type="predicted"/>
<protein>
    <submittedName>
        <fullName evidence="1">Uncharacterized protein</fullName>
    </submittedName>
</protein>
<keyword evidence="2" id="KW-1185">Reference proteome</keyword>
<sequence>MRGILMALRIAVATQRLLLIHQTIPAALQHFLVPHLIDWGVQAKELPDLQQRVMYTTNTR</sequence>